<organism evidence="1 2">
    <name type="scientific">Phytophthora pseudosyringae</name>
    <dbReference type="NCBI Taxonomy" id="221518"/>
    <lineage>
        <taxon>Eukaryota</taxon>
        <taxon>Sar</taxon>
        <taxon>Stramenopiles</taxon>
        <taxon>Oomycota</taxon>
        <taxon>Peronosporomycetes</taxon>
        <taxon>Peronosporales</taxon>
        <taxon>Peronosporaceae</taxon>
        <taxon>Phytophthora</taxon>
    </lineage>
</organism>
<comment type="caution">
    <text evidence="1">The sequence shown here is derived from an EMBL/GenBank/DDBJ whole genome shotgun (WGS) entry which is preliminary data.</text>
</comment>
<gene>
    <name evidence="1" type="ORF">PHYPSEUDO_009412</name>
</gene>
<protein>
    <submittedName>
        <fullName evidence="1">Uncharacterized protein</fullName>
    </submittedName>
</protein>
<dbReference type="AlphaFoldDB" id="A0A8T1VD44"/>
<proteinExistence type="predicted"/>
<name>A0A8T1VD44_9STRA</name>
<evidence type="ECO:0000313" key="2">
    <source>
        <dbReference type="Proteomes" id="UP000694044"/>
    </source>
</evidence>
<reference evidence="1" key="1">
    <citation type="submission" date="2021-02" db="EMBL/GenBank/DDBJ databases">
        <authorList>
            <person name="Palmer J.M."/>
        </authorList>
    </citation>
    <scope>NUCLEOTIDE SEQUENCE</scope>
    <source>
        <strain evidence="1">SCRP734</strain>
    </source>
</reference>
<dbReference type="OrthoDB" id="129399at2759"/>
<sequence length="746" mass="84685">MEETWHFLMPWCEALNKRLDYTQLEFEAGPRDVQKRRLAVTLPMRKFCCDEESFRTKFQQVREALQLLSAVAHVDQTAWKTLLSTHCSVDLGKEGGEKFEEQIPARFLLIMDLEERQRDENREAFDSDLVQLCGVRQRETQSEAFLAAIETIAGLDGTLRDDKPGVDVAIPVRVMYRARQLFSTIGDRPVVELIKSARAERVIKTEWDAYKRSSKTQNVEPGFLRCTFVLEPAIADFSNLSVRAELTETLSTLVTKNVWFSRVTLYLRIDSTLKSDRLLAKKSFGQLVTIVFDSTRRSPVFSNTKYWSELHERGPLQLGTVVLYCDPSLTSSEFEALCSAMVASQTTKRLSLSLWLDPKDANNSATRWKWLAYALFSKQARASSALESLTLSSIGSMSIADMEAFATVLTAEHPEEELSGTSRGQVDERKAMLKHEARVCYHCGEEGRTLVFQLPIVSVRTFSDDGQSEWVNAIVPGYGGCLVRRDDLEFEQVFEGIKRGITSLTIGFSNFNAQAMDGLGKFVSVVGPSLEILALDATRIDFDVNYILQCCPKLKELSLRSLVVDVRFNFNEWHESNQELPALDTDWTDAEAVAVELQDSCSLFTKSVRRLRVRLNNVRDAREVHDEVRIKEGVVGLRQMLNVNQTLEYLDVVATSDYHRVMDDFRMCHLKTINRSLSFPTESKAAFLSIFSGSAVTSDKLVSGSVSFQLDQHVLYKIFQLAAPPVLRQVYFRELDWVDKYNEVPI</sequence>
<dbReference type="EMBL" id="JAGDFM010000390">
    <property type="protein sequence ID" value="KAG7378876.1"/>
    <property type="molecule type" value="Genomic_DNA"/>
</dbReference>
<accession>A0A8T1VD44</accession>
<keyword evidence="2" id="KW-1185">Reference proteome</keyword>
<dbReference type="Proteomes" id="UP000694044">
    <property type="component" value="Unassembled WGS sequence"/>
</dbReference>
<evidence type="ECO:0000313" key="1">
    <source>
        <dbReference type="EMBL" id="KAG7378876.1"/>
    </source>
</evidence>